<feature type="region of interest" description="Disordered" evidence="6">
    <location>
        <begin position="404"/>
        <end position="439"/>
    </location>
</feature>
<evidence type="ECO:0008006" key="9">
    <source>
        <dbReference type="Google" id="ProtNLM"/>
    </source>
</evidence>
<dbReference type="STRING" id="8005.ENSEEEP00000042587"/>
<accession>A0A4W4H1X9</accession>
<dbReference type="PANTHER" id="PTHR24200:SF7">
    <property type="entry name" value="MICROTUBULE-ASSOCIATED TUMOR SUPPRESSOR 1"/>
    <property type="match status" value="1"/>
</dbReference>
<dbReference type="PANTHER" id="PTHR24200">
    <property type="entry name" value="TOUCAN, ISOFORM A"/>
    <property type="match status" value="1"/>
</dbReference>
<name>A0A4W4H1X9_ELEEL</name>
<reference evidence="8" key="1">
    <citation type="journal article" date="2014" name="Science">
        <title>Nonhuman genetics. Genomic basis for the convergent evolution of electric organs.</title>
        <authorList>
            <person name="Gallant J.R."/>
            <person name="Traeger L.L."/>
            <person name="Volkening J.D."/>
            <person name="Moffett H."/>
            <person name="Chen P.H."/>
            <person name="Novina C.D."/>
            <person name="Phillips G.N.Jr."/>
            <person name="Anand R."/>
            <person name="Wells G.B."/>
            <person name="Pinch M."/>
            <person name="Guth R."/>
            <person name="Unguez G.A."/>
            <person name="Albert J.S."/>
            <person name="Zakon H.H."/>
            <person name="Samanta M.P."/>
            <person name="Sussman M.R."/>
        </authorList>
    </citation>
    <scope>NUCLEOTIDE SEQUENCE [LARGE SCALE GENOMIC DNA]</scope>
</reference>
<dbReference type="GO" id="GO:0005737">
    <property type="term" value="C:cytoplasm"/>
    <property type="evidence" value="ECO:0007669"/>
    <property type="project" value="TreeGrafter"/>
</dbReference>
<dbReference type="GO" id="GO:0008017">
    <property type="term" value="F:microtubule binding"/>
    <property type="evidence" value="ECO:0007669"/>
    <property type="project" value="TreeGrafter"/>
</dbReference>
<reference evidence="8" key="2">
    <citation type="journal article" date="2017" name="Sci. Adv.">
        <title>A tail of two voltages: Proteomic comparison of the three electric organs of the electric eel.</title>
        <authorList>
            <person name="Traeger L.L."/>
            <person name="Sabat G."/>
            <person name="Barrett-Wilt G.A."/>
            <person name="Wells G.B."/>
            <person name="Sussman M.R."/>
        </authorList>
    </citation>
    <scope>NUCLEOTIDE SEQUENCE [LARGE SCALE GENOMIC DNA]</scope>
</reference>
<reference evidence="7" key="3">
    <citation type="submission" date="2020-05" db="EMBL/GenBank/DDBJ databases">
        <title>Electrophorus electricus (electric eel) genome, fEleEle1, primary haplotype.</title>
        <authorList>
            <person name="Myers G."/>
            <person name="Meyer A."/>
            <person name="Fedrigo O."/>
            <person name="Formenti G."/>
            <person name="Rhie A."/>
            <person name="Tracey A."/>
            <person name="Sims Y."/>
            <person name="Jarvis E.D."/>
        </authorList>
    </citation>
    <scope>NUCLEOTIDE SEQUENCE [LARGE SCALE GENOMIC DNA]</scope>
</reference>
<dbReference type="OMA" id="SKDMLWS"/>
<dbReference type="GeneTree" id="ENSGT00950000183026"/>
<dbReference type="GO" id="GO:0005634">
    <property type="term" value="C:nucleus"/>
    <property type="evidence" value="ECO:0007669"/>
    <property type="project" value="UniProtKB-SubCell"/>
</dbReference>
<reference evidence="7" key="4">
    <citation type="submission" date="2025-08" db="UniProtKB">
        <authorList>
            <consortium name="Ensembl"/>
        </authorList>
    </citation>
    <scope>IDENTIFICATION</scope>
</reference>
<feature type="coiled-coil region" evidence="5">
    <location>
        <begin position="332"/>
        <end position="366"/>
    </location>
</feature>
<feature type="coiled-coil region" evidence="5">
    <location>
        <begin position="177"/>
        <end position="295"/>
    </location>
</feature>
<dbReference type="Proteomes" id="UP000314983">
    <property type="component" value="Chromosome 12"/>
</dbReference>
<evidence type="ECO:0000256" key="6">
    <source>
        <dbReference type="SAM" id="MobiDB-lite"/>
    </source>
</evidence>
<sequence length="439" mass="50784">MLFSPRFSLSNIHVKLTAKGLLRSLQLLSGCKKSTVVFRTGVSLTSTGQPDLVPPETKPRGVEYYKTLCERKNQTIQQLKSSFRASSRRFEAIAVVVQNLYAEVSRMITELSLELLNLHERPLSSVQACERLEQDKEELRAAFDGVLQKVQEQHCSDLLDLEERLKTFYLAEWEKVHQTYQEEADKCKAHMEQQLDELKASHETMKKELEASHEEKVESLKEHYEQSLEGAKLLFFPQHPKIKKSHEQEMQALEKTLKDAEATLSNQIEELTTENNVLNERLKVEEDQRRQFAEKYQDSHTLYLEQELDSLKVVLDIKNKQIHQQDKKLMQLDKLMEKNVKLDECLKKVQQENEDLKARMDKHAALSRQLSTEQAALQESLQKETKVNKRLSMENEELLWKLQNGDLSSPRKISPSSTSVGLRSPRNSDVFSSLPVSPR</sequence>
<comment type="similarity">
    <text evidence="2">Belongs to the MTUS1 family.</text>
</comment>
<comment type="subcellular location">
    <subcellularLocation>
        <location evidence="1">Nucleus</location>
    </subcellularLocation>
</comment>
<dbReference type="InterPro" id="IPR051293">
    <property type="entry name" value="MTUS1/CCDC69"/>
</dbReference>
<protein>
    <recommendedName>
        <fullName evidence="9">Microtubule associated tumor suppressor 1b</fullName>
    </recommendedName>
</protein>
<keyword evidence="8" id="KW-1185">Reference proteome</keyword>
<keyword evidence="4" id="KW-0539">Nucleus</keyword>
<organism evidence="7 8">
    <name type="scientific">Electrophorus electricus</name>
    <name type="common">Electric eel</name>
    <name type="synonym">Gymnotus electricus</name>
    <dbReference type="NCBI Taxonomy" id="8005"/>
    <lineage>
        <taxon>Eukaryota</taxon>
        <taxon>Metazoa</taxon>
        <taxon>Chordata</taxon>
        <taxon>Craniata</taxon>
        <taxon>Vertebrata</taxon>
        <taxon>Euteleostomi</taxon>
        <taxon>Actinopterygii</taxon>
        <taxon>Neopterygii</taxon>
        <taxon>Teleostei</taxon>
        <taxon>Ostariophysi</taxon>
        <taxon>Gymnotiformes</taxon>
        <taxon>Gymnotoidei</taxon>
        <taxon>Gymnotidae</taxon>
        <taxon>Electrophorus</taxon>
    </lineage>
</organism>
<dbReference type="AlphaFoldDB" id="A0A4W4H1X9"/>
<reference evidence="7" key="5">
    <citation type="submission" date="2025-09" db="UniProtKB">
        <authorList>
            <consortium name="Ensembl"/>
        </authorList>
    </citation>
    <scope>IDENTIFICATION</scope>
</reference>
<evidence type="ECO:0000256" key="1">
    <source>
        <dbReference type="ARBA" id="ARBA00004123"/>
    </source>
</evidence>
<dbReference type="Ensembl" id="ENSEEET00000043073.2">
    <property type="protein sequence ID" value="ENSEEEP00000042587.2"/>
    <property type="gene ID" value="ENSEEEG00000020109.2"/>
</dbReference>
<proteinExistence type="inferred from homology"/>
<evidence type="ECO:0000256" key="3">
    <source>
        <dbReference type="ARBA" id="ARBA00023054"/>
    </source>
</evidence>
<evidence type="ECO:0000256" key="2">
    <source>
        <dbReference type="ARBA" id="ARBA00007585"/>
    </source>
</evidence>
<keyword evidence="3 5" id="KW-0175">Coiled coil</keyword>
<evidence type="ECO:0000256" key="5">
    <source>
        <dbReference type="SAM" id="Coils"/>
    </source>
</evidence>
<feature type="compositionally biased region" description="Low complexity" evidence="6">
    <location>
        <begin position="408"/>
        <end position="419"/>
    </location>
</feature>
<feature type="compositionally biased region" description="Polar residues" evidence="6">
    <location>
        <begin position="425"/>
        <end position="439"/>
    </location>
</feature>
<evidence type="ECO:0000313" key="8">
    <source>
        <dbReference type="Proteomes" id="UP000314983"/>
    </source>
</evidence>
<evidence type="ECO:0000256" key="4">
    <source>
        <dbReference type="ARBA" id="ARBA00023242"/>
    </source>
</evidence>
<evidence type="ECO:0000313" key="7">
    <source>
        <dbReference type="Ensembl" id="ENSEEEP00000042587.2"/>
    </source>
</evidence>